<gene>
    <name evidence="1" type="ORF">CK503_11250</name>
</gene>
<reference evidence="1 2" key="1">
    <citation type="submission" date="2017-08" db="EMBL/GenBank/DDBJ databases">
        <title>Aliifodinibius alkalisoli sp. nov., isolated from saline alkaline soil.</title>
        <authorList>
            <person name="Liu D."/>
            <person name="Zhang G."/>
        </authorList>
    </citation>
    <scope>NUCLEOTIDE SEQUENCE [LARGE SCALE GENOMIC DNA]</scope>
    <source>
        <strain evidence="1 2">WN023</strain>
    </source>
</reference>
<dbReference type="Proteomes" id="UP000218831">
    <property type="component" value="Unassembled WGS sequence"/>
</dbReference>
<accession>A0A2A2G981</accession>
<evidence type="ECO:0000313" key="1">
    <source>
        <dbReference type="EMBL" id="PAU93720.1"/>
    </source>
</evidence>
<keyword evidence="2" id="KW-1185">Reference proteome</keyword>
<evidence type="ECO:0008006" key="3">
    <source>
        <dbReference type="Google" id="ProtNLM"/>
    </source>
</evidence>
<name>A0A2A2G981_9BACT</name>
<evidence type="ECO:0000313" key="2">
    <source>
        <dbReference type="Proteomes" id="UP000218831"/>
    </source>
</evidence>
<dbReference type="EMBL" id="NSKE01000007">
    <property type="protein sequence ID" value="PAU93720.1"/>
    <property type="molecule type" value="Genomic_DNA"/>
</dbReference>
<protein>
    <recommendedName>
        <fullName evidence="3">DUF2116 family Zn-ribbon domain-containing protein</fullName>
    </recommendedName>
</protein>
<sequence length="121" mass="14154">MPNKSEHCCLSCGIDISDKRIDAKYCSDRCRMRYRRTQKNSKLLTELIDLFTQLPNHSIQKTDNGFYLQSYNALNGKTENWRDSELKSMSNPRLKDLVSKKRVLLTGDAVGKFVKQFFQKR</sequence>
<proteinExistence type="predicted"/>
<comment type="caution">
    <text evidence="1">The sequence shown here is derived from an EMBL/GenBank/DDBJ whole genome shotgun (WGS) entry which is preliminary data.</text>
</comment>
<dbReference type="AlphaFoldDB" id="A0A2A2G981"/>
<organism evidence="1 2">
    <name type="scientific">Fodinibius salipaludis</name>
    <dbReference type="NCBI Taxonomy" id="2032627"/>
    <lineage>
        <taxon>Bacteria</taxon>
        <taxon>Pseudomonadati</taxon>
        <taxon>Balneolota</taxon>
        <taxon>Balneolia</taxon>
        <taxon>Balneolales</taxon>
        <taxon>Balneolaceae</taxon>
        <taxon>Fodinibius</taxon>
    </lineage>
</organism>